<reference evidence="3 4" key="1">
    <citation type="submission" date="2017-09" db="EMBL/GenBank/DDBJ databases">
        <title>Bacterial strain isolated from the female urinary microbiota.</title>
        <authorList>
            <person name="Thomas-White K."/>
            <person name="Kumar N."/>
            <person name="Forster S."/>
            <person name="Putonti C."/>
            <person name="Lawley T."/>
            <person name="Wolfe A.J."/>
        </authorList>
    </citation>
    <scope>NUCLEOTIDE SEQUENCE [LARGE SCALE GENOMIC DNA]</scope>
    <source>
        <strain evidence="3 4">UMB0240</strain>
    </source>
</reference>
<dbReference type="AlphaFoldDB" id="A0A2N6UFA3"/>
<dbReference type="Proteomes" id="UP000235701">
    <property type="component" value="Unassembled WGS sequence"/>
</dbReference>
<dbReference type="InterPro" id="IPR011004">
    <property type="entry name" value="Trimer_LpxA-like_sf"/>
</dbReference>
<organism evidence="3 4">
    <name type="scientific">Aerococcus viridans</name>
    <dbReference type="NCBI Taxonomy" id="1377"/>
    <lineage>
        <taxon>Bacteria</taxon>
        <taxon>Bacillati</taxon>
        <taxon>Bacillota</taxon>
        <taxon>Bacilli</taxon>
        <taxon>Lactobacillales</taxon>
        <taxon>Aerococcaceae</taxon>
        <taxon>Aerococcus</taxon>
    </lineage>
</organism>
<keyword evidence="1" id="KW-0808">Transferase</keyword>
<dbReference type="CDD" id="cd04647">
    <property type="entry name" value="LbH_MAT_like"/>
    <property type="match status" value="1"/>
</dbReference>
<dbReference type="Pfam" id="PF00132">
    <property type="entry name" value="Hexapep"/>
    <property type="match status" value="1"/>
</dbReference>
<keyword evidence="4" id="KW-1185">Reference proteome</keyword>
<comment type="caution">
    <text evidence="3">The sequence shown here is derived from an EMBL/GenBank/DDBJ whole genome shotgun (WGS) entry which is preliminary data.</text>
</comment>
<dbReference type="EMBL" id="PNHQ01000004">
    <property type="protein sequence ID" value="PMC80222.1"/>
    <property type="molecule type" value="Genomic_DNA"/>
</dbReference>
<dbReference type="InterPro" id="IPR001451">
    <property type="entry name" value="Hexapep"/>
</dbReference>
<dbReference type="RefSeq" id="WP_102198891.1">
    <property type="nucleotide sequence ID" value="NZ_PNHQ01000004.1"/>
</dbReference>
<evidence type="ECO:0008006" key="5">
    <source>
        <dbReference type="Google" id="ProtNLM"/>
    </source>
</evidence>
<evidence type="ECO:0000313" key="3">
    <source>
        <dbReference type="EMBL" id="PMC80222.1"/>
    </source>
</evidence>
<dbReference type="Gene3D" id="2.160.10.10">
    <property type="entry name" value="Hexapeptide repeat proteins"/>
    <property type="match status" value="1"/>
</dbReference>
<accession>A0A2N6UFA3</accession>
<dbReference type="PROSITE" id="PS00101">
    <property type="entry name" value="HEXAPEP_TRANSFERASES"/>
    <property type="match status" value="1"/>
</dbReference>
<dbReference type="SUPFAM" id="SSF51161">
    <property type="entry name" value="Trimeric LpxA-like enzymes"/>
    <property type="match status" value="1"/>
</dbReference>
<evidence type="ECO:0000256" key="1">
    <source>
        <dbReference type="ARBA" id="ARBA00022679"/>
    </source>
</evidence>
<dbReference type="OrthoDB" id="9812571at2"/>
<gene>
    <name evidence="3" type="ORF">CJ191_02430</name>
</gene>
<sequence length="242" mass="26760">MKLVLKIRKILFRIAFPNKYNSEKYTSYLKSKGVEVGEGTYFFDPISTQIDVNRPYLLSIGKYCKITKDTQILTHDYSSSVFRLANGGTTVTSAKKTVIGDNVFIGIRTIILPGAIIGDNVIIGAGAVVSGNVPSNVVVAGNPAKVITDLNTHAEKRQSKLLSEAVFYANEYLKATGSYPEIGQMGDFYPLYYSGDLDGLRNLGVNVRANGDDAMSFARDLEHNQPKFNNYDEFIDYVKNLE</sequence>
<name>A0A2N6UFA3_9LACT</name>
<dbReference type="PANTHER" id="PTHR43300:SF11">
    <property type="entry name" value="ACETYLTRANSFERASE RV3034C-RELATED"/>
    <property type="match status" value="1"/>
</dbReference>
<evidence type="ECO:0000313" key="4">
    <source>
        <dbReference type="Proteomes" id="UP000235701"/>
    </source>
</evidence>
<evidence type="ECO:0000256" key="2">
    <source>
        <dbReference type="ARBA" id="ARBA00022737"/>
    </source>
</evidence>
<dbReference type="GO" id="GO:0016740">
    <property type="term" value="F:transferase activity"/>
    <property type="evidence" value="ECO:0007669"/>
    <property type="project" value="UniProtKB-KW"/>
</dbReference>
<dbReference type="PANTHER" id="PTHR43300">
    <property type="entry name" value="ACETYLTRANSFERASE"/>
    <property type="match status" value="1"/>
</dbReference>
<dbReference type="InterPro" id="IPR018357">
    <property type="entry name" value="Hexapep_transf_CS"/>
</dbReference>
<proteinExistence type="predicted"/>
<dbReference type="InterPro" id="IPR050179">
    <property type="entry name" value="Trans_hexapeptide_repeat"/>
</dbReference>
<protein>
    <recommendedName>
        <fullName evidence="5">Acyltransferase</fullName>
    </recommendedName>
</protein>
<keyword evidence="2" id="KW-0677">Repeat</keyword>